<keyword evidence="4" id="KW-0238">DNA-binding</keyword>
<dbReference type="Proteomes" id="UP001151699">
    <property type="component" value="Chromosome B"/>
</dbReference>
<comment type="subunit">
    <text evidence="1">Self-associates forming complexes of several hundred monomers.</text>
</comment>
<organism evidence="9 10">
    <name type="scientific">Pseudolycoriella hygida</name>
    <dbReference type="NCBI Taxonomy" id="35572"/>
    <lineage>
        <taxon>Eukaryota</taxon>
        <taxon>Metazoa</taxon>
        <taxon>Ecdysozoa</taxon>
        <taxon>Arthropoda</taxon>
        <taxon>Hexapoda</taxon>
        <taxon>Insecta</taxon>
        <taxon>Pterygota</taxon>
        <taxon>Neoptera</taxon>
        <taxon>Endopterygota</taxon>
        <taxon>Diptera</taxon>
        <taxon>Nematocera</taxon>
        <taxon>Sciaroidea</taxon>
        <taxon>Sciaridae</taxon>
        <taxon>Pseudolycoriella</taxon>
    </lineage>
</organism>
<evidence type="ECO:0000256" key="7">
    <source>
        <dbReference type="SAM" id="MobiDB-lite"/>
    </source>
</evidence>
<accession>A0A9Q0N3Y2</accession>
<keyword evidence="5" id="KW-0804">Transcription</keyword>
<protein>
    <recommendedName>
        <fullName evidence="2">Regulatory protein zeste</fullName>
    </recommendedName>
</protein>
<gene>
    <name evidence="9" type="ORF">Bhyg_07932</name>
</gene>
<comment type="caution">
    <text evidence="9">The sequence shown here is derived from an EMBL/GenBank/DDBJ whole genome shotgun (WGS) entry which is preliminary data.</text>
</comment>
<dbReference type="GO" id="GO:0005634">
    <property type="term" value="C:nucleus"/>
    <property type="evidence" value="ECO:0007669"/>
    <property type="project" value="TreeGrafter"/>
</dbReference>
<evidence type="ECO:0000313" key="10">
    <source>
        <dbReference type="Proteomes" id="UP001151699"/>
    </source>
</evidence>
<feature type="non-terminal residue" evidence="9">
    <location>
        <position position="1"/>
    </location>
</feature>
<keyword evidence="3" id="KW-0805">Transcription regulation</keyword>
<evidence type="ECO:0000256" key="3">
    <source>
        <dbReference type="ARBA" id="ARBA00023015"/>
    </source>
</evidence>
<name>A0A9Q0N3Y2_9DIPT</name>
<keyword evidence="10" id="KW-1185">Reference proteome</keyword>
<dbReference type="OrthoDB" id="8069192at2759"/>
<dbReference type="PANTHER" id="PTHR23098">
    <property type="entry name" value="AGAP001331-PA-RELATED"/>
    <property type="match status" value="1"/>
</dbReference>
<evidence type="ECO:0000256" key="2">
    <source>
        <dbReference type="ARBA" id="ARBA00016807"/>
    </source>
</evidence>
<evidence type="ECO:0000256" key="6">
    <source>
        <dbReference type="ARBA" id="ARBA00025466"/>
    </source>
</evidence>
<dbReference type="GO" id="GO:0003677">
    <property type="term" value="F:DNA binding"/>
    <property type="evidence" value="ECO:0007669"/>
    <property type="project" value="UniProtKB-KW"/>
</dbReference>
<evidence type="ECO:0000256" key="1">
    <source>
        <dbReference type="ARBA" id="ARBA00011764"/>
    </source>
</evidence>
<feature type="region of interest" description="Disordered" evidence="7">
    <location>
        <begin position="79"/>
        <end position="100"/>
    </location>
</feature>
<evidence type="ECO:0000313" key="9">
    <source>
        <dbReference type="EMBL" id="KAJ6642976.1"/>
    </source>
</evidence>
<sequence length="200" mass="22464">KADDEEKNKRLCTTQKEILVEFLEKHPELKSGKFSATFTNKISTSLWKEVAGLLNAVPLAPIKTHDQWRKCWTDMKRNTKQKASRIKKHQTGTGGGEETVEQLSLTQNRICDILGPTAVEGHQGIHESKAEFDFGGSEKVDATFNDCDSFAVSGDEDDNNDKENYAVSMIRRDRVEENAFPTESRNLTATANITPSVRIY</sequence>
<dbReference type="EMBL" id="WJQU01000002">
    <property type="protein sequence ID" value="KAJ6642976.1"/>
    <property type="molecule type" value="Genomic_DNA"/>
</dbReference>
<dbReference type="InterPro" id="IPR028002">
    <property type="entry name" value="Myb_DNA-bind_5"/>
</dbReference>
<comment type="function">
    <text evidence="6">Involved in transvection phenomena (= synapsis-dependent gene expression), where the synaptic pairing of chromosomes carrying genes with which zeste interacts influences the expression of these genes. Zeste binds to DNA and stimulates transcription from a nearby promoter.</text>
</comment>
<evidence type="ECO:0000259" key="8">
    <source>
        <dbReference type="Pfam" id="PF13873"/>
    </source>
</evidence>
<evidence type="ECO:0000256" key="5">
    <source>
        <dbReference type="ARBA" id="ARBA00023163"/>
    </source>
</evidence>
<proteinExistence type="predicted"/>
<reference evidence="9" key="1">
    <citation type="submission" date="2022-07" db="EMBL/GenBank/DDBJ databases">
        <authorList>
            <person name="Trinca V."/>
            <person name="Uliana J.V.C."/>
            <person name="Torres T.T."/>
            <person name="Ward R.J."/>
            <person name="Monesi N."/>
        </authorList>
    </citation>
    <scope>NUCLEOTIDE SEQUENCE</scope>
    <source>
        <strain evidence="9">HSMRA1968</strain>
        <tissue evidence="9">Whole embryos</tissue>
    </source>
</reference>
<evidence type="ECO:0000256" key="4">
    <source>
        <dbReference type="ARBA" id="ARBA00023125"/>
    </source>
</evidence>
<feature type="domain" description="Myb/SANT-like DNA-binding" evidence="8">
    <location>
        <begin position="8"/>
        <end position="83"/>
    </location>
</feature>
<dbReference type="AlphaFoldDB" id="A0A9Q0N3Y2"/>
<dbReference type="PANTHER" id="PTHR23098:SF16">
    <property type="entry name" value="REGULATORY PROTEIN ZESTE"/>
    <property type="match status" value="1"/>
</dbReference>
<feature type="compositionally biased region" description="Basic residues" evidence="7">
    <location>
        <begin position="79"/>
        <end position="90"/>
    </location>
</feature>
<dbReference type="Pfam" id="PF13873">
    <property type="entry name" value="Myb_DNA-bind_5"/>
    <property type="match status" value="1"/>
</dbReference>